<dbReference type="STRING" id="1619044.UY92_C0004G0065"/>
<evidence type="ECO:0000313" key="3">
    <source>
        <dbReference type="EMBL" id="KKW42729.1"/>
    </source>
</evidence>
<keyword evidence="1" id="KW-0472">Membrane</keyword>
<feature type="transmembrane region" description="Helical" evidence="1">
    <location>
        <begin position="66"/>
        <end position="90"/>
    </location>
</feature>
<evidence type="ECO:0000256" key="1">
    <source>
        <dbReference type="SAM" id="Phobius"/>
    </source>
</evidence>
<feature type="chain" id="PRO_5002542597" evidence="2">
    <location>
        <begin position="19"/>
        <end position="169"/>
    </location>
</feature>
<dbReference type="Proteomes" id="UP000033870">
    <property type="component" value="Unassembled WGS sequence"/>
</dbReference>
<comment type="caution">
    <text evidence="3">The sequence shown here is derived from an EMBL/GenBank/DDBJ whole genome shotgun (WGS) entry which is preliminary data.</text>
</comment>
<proteinExistence type="predicted"/>
<accession>A0A0G2BB39</accession>
<dbReference type="EMBL" id="LCRX01000004">
    <property type="protein sequence ID" value="KKW42729.1"/>
    <property type="molecule type" value="Genomic_DNA"/>
</dbReference>
<feature type="signal peptide" evidence="2">
    <location>
        <begin position="1"/>
        <end position="18"/>
    </location>
</feature>
<reference evidence="3 4" key="1">
    <citation type="journal article" date="2015" name="Nature">
        <title>rRNA introns, odd ribosomes, and small enigmatic genomes across a large radiation of phyla.</title>
        <authorList>
            <person name="Brown C.T."/>
            <person name="Hug L.A."/>
            <person name="Thomas B.C."/>
            <person name="Sharon I."/>
            <person name="Castelle C.J."/>
            <person name="Singh A."/>
            <person name="Wilkins M.J."/>
            <person name="Williams K.H."/>
            <person name="Banfield J.F."/>
        </authorList>
    </citation>
    <scope>NUCLEOTIDE SEQUENCE [LARGE SCALE GENOMIC DNA]</scope>
</reference>
<sequence length="169" mass="18376">MRQFAVATVFLAAFAALAAVSLSPGRAGAQSLADEINKQSGAFAGTQGANLKNADPRLLMAQIIKIFLTLIGTLFLAYTTYGGFLVFTAAGDADRIEHAKKIIFYGSIGVLIVLTAYSIAWFIWQMWLDAQNQNPFGSFFEWGVQPDTSQFYIKDPLYGPTVPKELGPL</sequence>
<keyword evidence="1" id="KW-0812">Transmembrane</keyword>
<dbReference type="AlphaFoldDB" id="A0A0G2BB39"/>
<keyword evidence="2" id="KW-0732">Signal</keyword>
<protein>
    <submittedName>
        <fullName evidence="3">Uncharacterized protein</fullName>
    </submittedName>
</protein>
<keyword evidence="1" id="KW-1133">Transmembrane helix</keyword>
<gene>
    <name evidence="3" type="ORF">UY92_C0004G0065</name>
</gene>
<name>A0A0G2BB39_9BACT</name>
<feature type="transmembrane region" description="Helical" evidence="1">
    <location>
        <begin position="102"/>
        <end position="124"/>
    </location>
</feature>
<organism evidence="3 4">
    <name type="scientific">Candidatus Magasanikbacteria bacterium GW2011_GWA2_56_11</name>
    <dbReference type="NCBI Taxonomy" id="1619044"/>
    <lineage>
        <taxon>Bacteria</taxon>
        <taxon>Candidatus Magasanikiibacteriota</taxon>
    </lineage>
</organism>
<evidence type="ECO:0000313" key="4">
    <source>
        <dbReference type="Proteomes" id="UP000033870"/>
    </source>
</evidence>
<evidence type="ECO:0000256" key="2">
    <source>
        <dbReference type="SAM" id="SignalP"/>
    </source>
</evidence>